<feature type="domain" description="Glycoside hydrolase family 5 C-terminal" evidence="6">
    <location>
        <begin position="861"/>
        <end position="926"/>
    </location>
</feature>
<gene>
    <name evidence="7" type="ORF">CPB84DRAFT_1828104</name>
</gene>
<dbReference type="GO" id="GO:0050295">
    <property type="term" value="F:steryl-beta-glucosidase activity"/>
    <property type="evidence" value="ECO:0007669"/>
    <property type="project" value="TreeGrafter"/>
</dbReference>
<feature type="compositionally biased region" description="Basic and acidic residues" evidence="4">
    <location>
        <begin position="326"/>
        <end position="342"/>
    </location>
</feature>
<evidence type="ECO:0000256" key="3">
    <source>
        <dbReference type="ARBA" id="ARBA00023295"/>
    </source>
</evidence>
<keyword evidence="3" id="KW-0326">Glycosidase</keyword>
<feature type="compositionally biased region" description="Basic residues" evidence="4">
    <location>
        <begin position="727"/>
        <end position="743"/>
    </location>
</feature>
<dbReference type="GO" id="GO:0000272">
    <property type="term" value="P:polysaccharide catabolic process"/>
    <property type="evidence" value="ECO:0007669"/>
    <property type="project" value="InterPro"/>
</dbReference>
<comment type="caution">
    <text evidence="7">The sequence shown here is derived from an EMBL/GenBank/DDBJ whole genome shotgun (WGS) entry which is preliminary data.</text>
</comment>
<dbReference type="GO" id="GO:1904462">
    <property type="term" value="P:ergosteryl 3-beta-D-glucoside catabolic process"/>
    <property type="evidence" value="ECO:0007669"/>
    <property type="project" value="TreeGrafter"/>
</dbReference>
<dbReference type="Pfam" id="PF00150">
    <property type="entry name" value="Cellulase"/>
    <property type="match status" value="1"/>
</dbReference>
<evidence type="ECO:0000256" key="2">
    <source>
        <dbReference type="ARBA" id="ARBA00022801"/>
    </source>
</evidence>
<organism evidence="7 8">
    <name type="scientific">Gymnopilus junonius</name>
    <name type="common">Spectacular rustgill mushroom</name>
    <name type="synonym">Gymnopilus spectabilis subsp. junonius</name>
    <dbReference type="NCBI Taxonomy" id="109634"/>
    <lineage>
        <taxon>Eukaryota</taxon>
        <taxon>Fungi</taxon>
        <taxon>Dikarya</taxon>
        <taxon>Basidiomycota</taxon>
        <taxon>Agaricomycotina</taxon>
        <taxon>Agaricomycetes</taxon>
        <taxon>Agaricomycetidae</taxon>
        <taxon>Agaricales</taxon>
        <taxon>Agaricineae</taxon>
        <taxon>Hymenogastraceae</taxon>
        <taxon>Gymnopilus</taxon>
    </lineage>
</organism>
<dbReference type="InterPro" id="IPR001547">
    <property type="entry name" value="Glyco_hydro_5"/>
</dbReference>
<evidence type="ECO:0000256" key="1">
    <source>
        <dbReference type="ARBA" id="ARBA00005641"/>
    </source>
</evidence>
<protein>
    <recommendedName>
        <fullName evidence="9">Glycoside hydrolase family 5 protein</fullName>
    </recommendedName>
</protein>
<feature type="compositionally biased region" description="Polar residues" evidence="4">
    <location>
        <begin position="709"/>
        <end position="718"/>
    </location>
</feature>
<dbReference type="EMBL" id="JADNYJ010000133">
    <property type="protein sequence ID" value="KAF8881304.1"/>
    <property type="molecule type" value="Genomic_DNA"/>
</dbReference>
<feature type="compositionally biased region" description="Low complexity" evidence="4">
    <location>
        <begin position="349"/>
        <end position="362"/>
    </location>
</feature>
<evidence type="ECO:0000313" key="7">
    <source>
        <dbReference type="EMBL" id="KAF8881304.1"/>
    </source>
</evidence>
<sequence>MPAVPSTSPVTSLPTPAHYIHTTSFSFVDVHGRTLLLRGVNLSGASKAPPSHLSHILDDFWESAERGGESFVGRPLRLDDGSADVHLARLRGWGFNLLRFPFTWEALEREGPGKYDHEFMDYTIQVLVKCKEYGFKVYMDPHQDTWSRFSGGSGAPYWTLPACGINPYNITATQAAILHSEYPSPYPSPDPSTLPAMIWSTNYGRLLSQTIFTLFFAGRDFAPKCIIDNMNIQDWLQSHYIEAVGQLADRIKAYDNGSLLDTCLIGWDSLNEPFEGLCGWDNLSVNPQKQGSTLKKGTYPTPAQSMRLGMGQKQTVEHWAFGGTGPKKDGSVTIDPKGRKLWADPVDPSSPSSSSSTSISSTGELPDGTHPVWGWKRDVSSWPLGTCIWALHGVWDVETGYVLQPDYFKYNPQTSLEVEFLSDYWKSHWLRYSARIKKSHEEAMIFVQPPVFAIPPKMTQEETGGRCVYSPHYYDGLTLITRHWNWFNADALGLLRGKYGSTLGAVKLGEKAIRKSLWEQMGYLKEDVRMLGGSDSPSSIRGEYPTLIGEIGTPFDMDEKRSYGWTDGGKYKGDYSPQERALDASLQACDARDEVPKKSRPKANTMQEEDEQEQLARRQEGSLSWTVWTYVPDDHSHEWGDGWNMEDLSLWSVDDLDLDSEDEGERADPEEHESGVVKDEHIDDQLGMGMMEDEVGEDALHSRAQLLLNTSHSSPAQDNSINNSTRSRIRNSISKKIKSKRGRTGTVKRQPARSAPMSMSTSVMSSSLSLDTLNGEQAGGAHSASFAGRRDRNNVVSQRKKRARGLSTSSSSSTLSSSSSSSSASLRKAIRTQDALIQAGYNSNPYTFLTAGARAVRAFARPWPVKVVGKAVEVKFDIAKGVFWMKVRVGWEDTVIRRDEQKELGTEVYLPLVHFAHERLINGSFEKIKSEKWNDVHAHSEVKVLDSDVDADAASGSGGSSTHDGLHQLSKNQVIANSPTKTPLITPSPAPLLIKDSTPDLIDVEVKVSGGRYEVRGQGLVWWYDVPPKPQGTEEGYGYGYGKGQEGEKWEYTIEVRRKGGVLPAPKSKPRPSAKGVKVKGKPELRQVEGARSERSWCEKICCPEDDASFTKTNNGLHSSRDCTSFGPKLGMQMLFKINVRTANQSWKYTRLKRIRLLHLTYAECPQPGLVLCGQYIKAMLKYERSWKEGMLASGVPDPELFRTFVEQGCQKHL</sequence>
<dbReference type="PROSITE" id="PS00659">
    <property type="entry name" value="GLYCOSYL_HYDROL_F5"/>
    <property type="match status" value="1"/>
</dbReference>
<dbReference type="AlphaFoldDB" id="A0A9P5NC47"/>
<name>A0A9P5NC47_GYMJU</name>
<evidence type="ECO:0000259" key="5">
    <source>
        <dbReference type="Pfam" id="PF00150"/>
    </source>
</evidence>
<keyword evidence="8" id="KW-1185">Reference proteome</keyword>
<feature type="region of interest" description="Disordered" evidence="4">
    <location>
        <begin position="1062"/>
        <end position="1085"/>
    </location>
</feature>
<keyword evidence="2" id="KW-0378">Hydrolase</keyword>
<evidence type="ECO:0000313" key="8">
    <source>
        <dbReference type="Proteomes" id="UP000724874"/>
    </source>
</evidence>
<feature type="compositionally biased region" description="Basic residues" evidence="4">
    <location>
        <begin position="1068"/>
        <end position="1080"/>
    </location>
</feature>
<dbReference type="PANTHER" id="PTHR31308:SF6">
    <property type="entry name" value="GLYCOSIDE HYDROLASE FAMILY 5 C-TERMINAL DOMAIN-CONTAINING PROTEIN"/>
    <property type="match status" value="1"/>
</dbReference>
<dbReference type="Gene3D" id="3.20.20.80">
    <property type="entry name" value="Glycosidases"/>
    <property type="match status" value="2"/>
</dbReference>
<dbReference type="Proteomes" id="UP000724874">
    <property type="component" value="Unassembled WGS sequence"/>
</dbReference>
<evidence type="ECO:0000259" key="6">
    <source>
        <dbReference type="Pfam" id="PF18564"/>
    </source>
</evidence>
<dbReference type="InterPro" id="IPR017853">
    <property type="entry name" value="GH"/>
</dbReference>
<dbReference type="InterPro" id="IPR052066">
    <property type="entry name" value="Glycosphingolipid_Hydrolases"/>
</dbReference>
<feature type="compositionally biased region" description="Low complexity" evidence="4">
    <location>
        <begin position="806"/>
        <end position="824"/>
    </location>
</feature>
<comment type="similarity">
    <text evidence="1">Belongs to the glycosyl hydrolase 5 (cellulase A) family.</text>
</comment>
<dbReference type="Pfam" id="PF18564">
    <property type="entry name" value="Glyco_hydro_5_C"/>
    <property type="match status" value="1"/>
</dbReference>
<accession>A0A9P5NC47</accession>
<reference evidence="7" key="1">
    <citation type="submission" date="2020-11" db="EMBL/GenBank/DDBJ databases">
        <authorList>
            <consortium name="DOE Joint Genome Institute"/>
            <person name="Ahrendt S."/>
            <person name="Riley R."/>
            <person name="Andreopoulos W."/>
            <person name="LaButti K."/>
            <person name="Pangilinan J."/>
            <person name="Ruiz-duenas F.J."/>
            <person name="Barrasa J.M."/>
            <person name="Sanchez-Garcia M."/>
            <person name="Camarero S."/>
            <person name="Miyauchi S."/>
            <person name="Serrano A."/>
            <person name="Linde D."/>
            <person name="Babiker R."/>
            <person name="Drula E."/>
            <person name="Ayuso-Fernandez I."/>
            <person name="Pacheco R."/>
            <person name="Padilla G."/>
            <person name="Ferreira P."/>
            <person name="Barriuso J."/>
            <person name="Kellner H."/>
            <person name="Castanera R."/>
            <person name="Alfaro M."/>
            <person name="Ramirez L."/>
            <person name="Pisabarro A.G."/>
            <person name="Kuo A."/>
            <person name="Tritt A."/>
            <person name="Lipzen A."/>
            <person name="He G."/>
            <person name="Yan M."/>
            <person name="Ng V."/>
            <person name="Cullen D."/>
            <person name="Martin F."/>
            <person name="Rosso M.-N."/>
            <person name="Henrissat B."/>
            <person name="Hibbett D."/>
            <person name="Martinez A.T."/>
            <person name="Grigoriev I.V."/>
        </authorList>
    </citation>
    <scope>NUCLEOTIDE SEQUENCE</scope>
    <source>
        <strain evidence="7">AH 44721</strain>
    </source>
</reference>
<feature type="region of interest" description="Disordered" evidence="4">
    <location>
        <begin position="587"/>
        <end position="619"/>
    </location>
</feature>
<dbReference type="InterPro" id="IPR018087">
    <property type="entry name" value="Glyco_hydro_5_CS"/>
</dbReference>
<dbReference type="PANTHER" id="PTHR31308">
    <property type="match status" value="1"/>
</dbReference>
<evidence type="ECO:0008006" key="9">
    <source>
        <dbReference type="Google" id="ProtNLM"/>
    </source>
</evidence>
<feature type="domain" description="Glycoside hydrolase family 5" evidence="5">
    <location>
        <begin position="87"/>
        <end position="146"/>
    </location>
</feature>
<feature type="region of interest" description="Disordered" evidence="4">
    <location>
        <begin position="320"/>
        <end position="365"/>
    </location>
</feature>
<proteinExistence type="inferred from homology"/>
<evidence type="ECO:0000256" key="4">
    <source>
        <dbReference type="SAM" id="MobiDB-lite"/>
    </source>
</evidence>
<feature type="region of interest" description="Disordered" evidence="4">
    <location>
        <begin position="709"/>
        <end position="824"/>
    </location>
</feature>
<dbReference type="InterPro" id="IPR041036">
    <property type="entry name" value="GH5_C"/>
</dbReference>
<feature type="compositionally biased region" description="Low complexity" evidence="4">
    <location>
        <begin position="754"/>
        <end position="769"/>
    </location>
</feature>
<dbReference type="SUPFAM" id="SSF51445">
    <property type="entry name" value="(Trans)glycosidases"/>
    <property type="match status" value="1"/>
</dbReference>
<dbReference type="OrthoDB" id="9971853at2759"/>